<feature type="compositionally biased region" description="Low complexity" evidence="5">
    <location>
        <begin position="31"/>
        <end position="40"/>
    </location>
</feature>
<protein>
    <submittedName>
        <fullName evidence="8">Glycine betaine/proline transport system substrate-binding protein</fullName>
    </submittedName>
</protein>
<reference evidence="8 9" key="1">
    <citation type="submission" date="2016-10" db="EMBL/GenBank/DDBJ databases">
        <authorList>
            <person name="de Groot N.N."/>
        </authorList>
    </citation>
    <scope>NUCLEOTIDE SEQUENCE [LARGE SCALE GENOMIC DNA]</scope>
    <source>
        <strain evidence="9">P4B,CCM 7963,CECT 7998,DSM 25260,IBRC-M 10614,KCTC 13821</strain>
    </source>
</reference>
<keyword evidence="3" id="KW-1003">Cell membrane</keyword>
<feature type="signal peptide" evidence="6">
    <location>
        <begin position="1"/>
        <end position="18"/>
    </location>
</feature>
<dbReference type="GO" id="GO:0005275">
    <property type="term" value="F:amine transmembrane transporter activity"/>
    <property type="evidence" value="ECO:0007669"/>
    <property type="project" value="TreeGrafter"/>
</dbReference>
<dbReference type="STRING" id="930129.SAMN05216352_10578"/>
<dbReference type="PANTHER" id="PTHR47737:SF1">
    <property type="entry name" value="GLYCINE BETAINE_PROLINE BETAINE TRANSPORT SYSTEM PERMEASE PROTEIN PROW"/>
    <property type="match status" value="1"/>
</dbReference>
<dbReference type="InterPro" id="IPR007210">
    <property type="entry name" value="ABC_Gly_betaine_transp_sub-bd"/>
</dbReference>
<evidence type="ECO:0000256" key="6">
    <source>
        <dbReference type="SAM" id="SignalP"/>
    </source>
</evidence>
<dbReference type="GO" id="GO:0015871">
    <property type="term" value="P:choline transport"/>
    <property type="evidence" value="ECO:0007669"/>
    <property type="project" value="TreeGrafter"/>
</dbReference>
<dbReference type="EMBL" id="FNDU01000005">
    <property type="protein sequence ID" value="SDI15052.1"/>
    <property type="molecule type" value="Genomic_DNA"/>
</dbReference>
<dbReference type="Pfam" id="PF04069">
    <property type="entry name" value="OpuAC"/>
    <property type="match status" value="1"/>
</dbReference>
<dbReference type="OrthoDB" id="9787902at2"/>
<dbReference type="Gene3D" id="3.40.190.100">
    <property type="entry name" value="Glycine betaine-binding periplasmic protein, domain 2"/>
    <property type="match status" value="1"/>
</dbReference>
<dbReference type="Gene3D" id="3.40.190.10">
    <property type="entry name" value="Periplasmic binding protein-like II"/>
    <property type="match status" value="1"/>
</dbReference>
<keyword evidence="9" id="KW-1185">Reference proteome</keyword>
<dbReference type="GO" id="GO:0015226">
    <property type="term" value="F:carnitine transmembrane transporter activity"/>
    <property type="evidence" value="ECO:0007669"/>
    <property type="project" value="TreeGrafter"/>
</dbReference>
<dbReference type="SUPFAM" id="SSF53850">
    <property type="entry name" value="Periplasmic binding protein-like II"/>
    <property type="match status" value="1"/>
</dbReference>
<accession>A0A1G8I889</accession>
<keyword evidence="6" id="KW-0732">Signal</keyword>
<evidence type="ECO:0000313" key="9">
    <source>
        <dbReference type="Proteomes" id="UP000199017"/>
    </source>
</evidence>
<evidence type="ECO:0000256" key="4">
    <source>
        <dbReference type="ARBA" id="ARBA00023136"/>
    </source>
</evidence>
<evidence type="ECO:0000256" key="5">
    <source>
        <dbReference type="SAM" id="MobiDB-lite"/>
    </source>
</evidence>
<keyword evidence="2" id="KW-0813">Transport</keyword>
<evidence type="ECO:0000256" key="3">
    <source>
        <dbReference type="ARBA" id="ARBA00022475"/>
    </source>
</evidence>
<keyword evidence="4" id="KW-0472">Membrane</keyword>
<comment type="subcellular location">
    <subcellularLocation>
        <location evidence="1">Cell membrane</location>
    </subcellularLocation>
</comment>
<evidence type="ECO:0000313" key="8">
    <source>
        <dbReference type="EMBL" id="SDI15052.1"/>
    </source>
</evidence>
<sequence length="294" mass="32920">MKKIGISILAAISITALAACGDSQEQEASGENEGSSGSGETINMGVTPWSSTVPPTEVATLILEDMGYEVEKTEADVGGVFTGLSRGDLDVFMDGWFPMHKNYIEQFGDSIDETAVSYPEAEIGWVVPSYMEEIDSIEDLKGNEDKFDNEMYSIEEGAEATETSREMTEGYDLDMEVVASSEGGMLAEASRKIQNEEPVVFYGWRPHPMFNDYDLKVLEDPQKFFETSEVRVITNSNLQEEAPEAYEFLSNWSISIEDVEEMIVEIDENDRDPEEVAQEWIDDHQEEVNEMKSD</sequence>
<gene>
    <name evidence="8" type="ORF">SAMN05216352_10578</name>
</gene>
<evidence type="ECO:0000259" key="7">
    <source>
        <dbReference type="Pfam" id="PF04069"/>
    </source>
</evidence>
<feature type="domain" description="ABC-type glycine betaine transport system substrate-binding" evidence="7">
    <location>
        <begin position="41"/>
        <end position="282"/>
    </location>
</feature>
<dbReference type="PROSITE" id="PS51257">
    <property type="entry name" value="PROKAR_LIPOPROTEIN"/>
    <property type="match status" value="1"/>
</dbReference>
<dbReference type="RefSeq" id="WP_091584323.1">
    <property type="nucleotide sequence ID" value="NZ_FNDU01000005.1"/>
</dbReference>
<name>A0A1G8I889_9BACI</name>
<evidence type="ECO:0000256" key="2">
    <source>
        <dbReference type="ARBA" id="ARBA00022448"/>
    </source>
</evidence>
<organism evidence="8 9">
    <name type="scientific">Alteribacillus bidgolensis</name>
    <dbReference type="NCBI Taxonomy" id="930129"/>
    <lineage>
        <taxon>Bacteria</taxon>
        <taxon>Bacillati</taxon>
        <taxon>Bacillota</taxon>
        <taxon>Bacilli</taxon>
        <taxon>Bacillales</taxon>
        <taxon>Bacillaceae</taxon>
        <taxon>Alteribacillus</taxon>
    </lineage>
</organism>
<dbReference type="GO" id="GO:0043190">
    <property type="term" value="C:ATP-binding cassette (ABC) transporter complex"/>
    <property type="evidence" value="ECO:0007669"/>
    <property type="project" value="InterPro"/>
</dbReference>
<dbReference type="Proteomes" id="UP000199017">
    <property type="component" value="Unassembled WGS sequence"/>
</dbReference>
<evidence type="ECO:0000256" key="1">
    <source>
        <dbReference type="ARBA" id="ARBA00004236"/>
    </source>
</evidence>
<dbReference type="AlphaFoldDB" id="A0A1G8I889"/>
<feature type="region of interest" description="Disordered" evidence="5">
    <location>
        <begin position="24"/>
        <end position="50"/>
    </location>
</feature>
<proteinExistence type="predicted"/>
<dbReference type="CDD" id="cd13639">
    <property type="entry name" value="PBP2_OpuAC_like"/>
    <property type="match status" value="1"/>
</dbReference>
<feature type="chain" id="PRO_5038401594" evidence="6">
    <location>
        <begin position="19"/>
        <end position="294"/>
    </location>
</feature>
<dbReference type="GO" id="GO:0031460">
    <property type="term" value="P:glycine betaine transport"/>
    <property type="evidence" value="ECO:0007669"/>
    <property type="project" value="TreeGrafter"/>
</dbReference>
<dbReference type="PANTHER" id="PTHR47737">
    <property type="entry name" value="GLYCINE BETAINE/PROLINE BETAINE TRANSPORT SYSTEM PERMEASE PROTEIN PROW"/>
    <property type="match status" value="1"/>
</dbReference>